<evidence type="ECO:0000313" key="3">
    <source>
        <dbReference type="Proteomes" id="UP000331127"/>
    </source>
</evidence>
<reference evidence="2 3" key="1">
    <citation type="submission" date="2019-10" db="EMBL/GenBank/DDBJ databases">
        <title>Whole genome shotgun sequence of Acrocarpospora macrocephala NBRC 16266.</title>
        <authorList>
            <person name="Ichikawa N."/>
            <person name="Kimura A."/>
            <person name="Kitahashi Y."/>
            <person name="Komaki H."/>
            <person name="Oguchi A."/>
        </authorList>
    </citation>
    <scope>NUCLEOTIDE SEQUENCE [LARGE SCALE GENOMIC DNA]</scope>
    <source>
        <strain evidence="2 3">NBRC 16266</strain>
    </source>
</reference>
<evidence type="ECO:0000256" key="1">
    <source>
        <dbReference type="SAM" id="MobiDB-lite"/>
    </source>
</evidence>
<feature type="region of interest" description="Disordered" evidence="1">
    <location>
        <begin position="1"/>
        <end position="20"/>
    </location>
</feature>
<proteinExistence type="predicted"/>
<gene>
    <name evidence="2" type="ORF">Amac_017290</name>
</gene>
<feature type="compositionally biased region" description="Low complexity" evidence="1">
    <location>
        <begin position="1"/>
        <end position="16"/>
    </location>
</feature>
<name>A0A5M3WGP8_9ACTN</name>
<dbReference type="Proteomes" id="UP000331127">
    <property type="component" value="Unassembled WGS sequence"/>
</dbReference>
<keyword evidence="3" id="KW-1185">Reference proteome</keyword>
<feature type="compositionally biased region" description="Basic and acidic residues" evidence="1">
    <location>
        <begin position="218"/>
        <end position="228"/>
    </location>
</feature>
<dbReference type="EMBL" id="BLAE01000009">
    <property type="protein sequence ID" value="GES08134.1"/>
    <property type="molecule type" value="Genomic_DNA"/>
</dbReference>
<comment type="caution">
    <text evidence="2">The sequence shown here is derived from an EMBL/GenBank/DDBJ whole genome shotgun (WGS) entry which is preliminary data.</text>
</comment>
<organism evidence="2 3">
    <name type="scientific">Acrocarpospora macrocephala</name>
    <dbReference type="NCBI Taxonomy" id="150177"/>
    <lineage>
        <taxon>Bacteria</taxon>
        <taxon>Bacillati</taxon>
        <taxon>Actinomycetota</taxon>
        <taxon>Actinomycetes</taxon>
        <taxon>Streptosporangiales</taxon>
        <taxon>Streptosporangiaceae</taxon>
        <taxon>Acrocarpospora</taxon>
    </lineage>
</organism>
<sequence>MPTPIPRTKAPAATARPKARHAARRTAMATMRGFLSITLVITSAPATASAENDQHEHCKSAGFCLNGKRKQCGPRHFYKFGRLTPRNFFIPRTRYVDGPGGSMKVSVLREHEVMSYLEFEDEGQESITAKDVIRHLRRLERPRVEVRHRILTGHEYTRKISKGMYGNTWYRVFGYRIGWSAWSVLGTCRHVKIASGIANVPARMEGWRYWETKHPFYKKPEPTNKETEQPNADPSGEAQATEPPQKAVTKTSHPPVAAIPTGQPSPVPTAQRPPASQVPFE</sequence>
<feature type="region of interest" description="Disordered" evidence="1">
    <location>
        <begin position="218"/>
        <end position="281"/>
    </location>
</feature>
<evidence type="ECO:0000313" key="2">
    <source>
        <dbReference type="EMBL" id="GES08134.1"/>
    </source>
</evidence>
<protein>
    <submittedName>
        <fullName evidence="2">Uncharacterized protein</fullName>
    </submittedName>
</protein>
<accession>A0A5M3WGP8</accession>
<dbReference type="AlphaFoldDB" id="A0A5M3WGP8"/>